<keyword evidence="5" id="KW-1185">Reference proteome</keyword>
<protein>
    <submittedName>
        <fullName evidence="4">Ribonuclease H1</fullName>
    </submittedName>
</protein>
<evidence type="ECO:0000256" key="1">
    <source>
        <dbReference type="ARBA" id="ARBA00005300"/>
    </source>
</evidence>
<sequence length="372" mass="42438">MDIYHLTWLLRFRAFTHCKHCSWHAGCVVAALAPARQASSGRQPPPPPADRGFTTDGNKYVHVWADGACRSNGRRDARAGIGVWFGPGHRLNVSEPAAPPATNNSAELQAAGRALRLARQAGFSRVLVHTDSRFVIECATRWLRVWRKNGWRLAGGGPVKNRAQLEQLARAMDDVTVKWNHVWLVFQNHVWLVFQNHVWLVLQNHVWLVFQNHVWLVFQNHVWLVLQNHVWLVFQNHVWLVFQNHAWLVLQNHVWLVFQNHVWLVLQNHVWLVFQNHVWLVFQNHAWLVYQNHVWLVSQNHVLLVFQNHVRGHSGDGGNAAADRLAVAATQLGDGSQTRTCSRHRQPAPDTVRRRTFVGGDGAAGPQPGTAT</sequence>
<evidence type="ECO:0000256" key="2">
    <source>
        <dbReference type="SAM" id="MobiDB-lite"/>
    </source>
</evidence>
<dbReference type="InterPro" id="IPR036397">
    <property type="entry name" value="RNaseH_sf"/>
</dbReference>
<dbReference type="EMBL" id="VIIS01001166">
    <property type="protein sequence ID" value="KAF0301440.1"/>
    <property type="molecule type" value="Genomic_DNA"/>
</dbReference>
<accession>A0A6A4WCR4</accession>
<dbReference type="InterPro" id="IPR012337">
    <property type="entry name" value="RNaseH-like_sf"/>
</dbReference>
<dbReference type="GO" id="GO:0003676">
    <property type="term" value="F:nucleic acid binding"/>
    <property type="evidence" value="ECO:0007669"/>
    <property type="project" value="InterPro"/>
</dbReference>
<evidence type="ECO:0000259" key="3">
    <source>
        <dbReference type="PROSITE" id="PS50879"/>
    </source>
</evidence>
<evidence type="ECO:0000313" key="4">
    <source>
        <dbReference type="EMBL" id="KAF0301440.1"/>
    </source>
</evidence>
<name>A0A6A4WCR4_AMPAM</name>
<evidence type="ECO:0000313" key="5">
    <source>
        <dbReference type="Proteomes" id="UP000440578"/>
    </source>
</evidence>
<dbReference type="Pfam" id="PF00075">
    <property type="entry name" value="RNase_H"/>
    <property type="match status" value="1"/>
</dbReference>
<reference evidence="4 5" key="1">
    <citation type="submission" date="2019-07" db="EMBL/GenBank/DDBJ databases">
        <title>Draft genome assembly of a fouling barnacle, Amphibalanus amphitrite (Darwin, 1854): The first reference genome for Thecostraca.</title>
        <authorList>
            <person name="Kim W."/>
        </authorList>
    </citation>
    <scope>NUCLEOTIDE SEQUENCE [LARGE SCALE GENOMIC DNA]</scope>
    <source>
        <strain evidence="4">SNU_AA5</strain>
        <tissue evidence="4">Soma without cirri and trophi</tissue>
    </source>
</reference>
<dbReference type="InterPro" id="IPR050092">
    <property type="entry name" value="RNase_H"/>
</dbReference>
<dbReference type="GO" id="GO:0043137">
    <property type="term" value="P:DNA replication, removal of RNA primer"/>
    <property type="evidence" value="ECO:0007669"/>
    <property type="project" value="TreeGrafter"/>
</dbReference>
<gene>
    <name evidence="4" type="primary">RNASEH1_2</name>
    <name evidence="4" type="ORF">FJT64_026260</name>
</gene>
<dbReference type="AlphaFoldDB" id="A0A6A4WCR4"/>
<dbReference type="SUPFAM" id="SSF53098">
    <property type="entry name" value="Ribonuclease H-like"/>
    <property type="match status" value="1"/>
</dbReference>
<proteinExistence type="inferred from homology"/>
<comment type="caution">
    <text evidence="4">The sequence shown here is derived from an EMBL/GenBank/DDBJ whole genome shotgun (WGS) entry which is preliminary data.</text>
</comment>
<dbReference type="Proteomes" id="UP000440578">
    <property type="component" value="Unassembled WGS sequence"/>
</dbReference>
<comment type="similarity">
    <text evidence="1">Belongs to the RNase H family.</text>
</comment>
<feature type="region of interest" description="Disordered" evidence="2">
    <location>
        <begin position="334"/>
        <end position="372"/>
    </location>
</feature>
<feature type="domain" description="RNase H type-1" evidence="3">
    <location>
        <begin position="57"/>
        <end position="331"/>
    </location>
</feature>
<dbReference type="GO" id="GO:0004523">
    <property type="term" value="F:RNA-DNA hybrid ribonuclease activity"/>
    <property type="evidence" value="ECO:0007669"/>
    <property type="project" value="InterPro"/>
</dbReference>
<dbReference type="InterPro" id="IPR002156">
    <property type="entry name" value="RNaseH_domain"/>
</dbReference>
<dbReference type="PROSITE" id="PS50879">
    <property type="entry name" value="RNASE_H_1"/>
    <property type="match status" value="1"/>
</dbReference>
<dbReference type="PANTHER" id="PTHR10642">
    <property type="entry name" value="RIBONUCLEASE H1"/>
    <property type="match status" value="1"/>
</dbReference>
<organism evidence="4 5">
    <name type="scientific">Amphibalanus amphitrite</name>
    <name type="common">Striped barnacle</name>
    <name type="synonym">Balanus amphitrite</name>
    <dbReference type="NCBI Taxonomy" id="1232801"/>
    <lineage>
        <taxon>Eukaryota</taxon>
        <taxon>Metazoa</taxon>
        <taxon>Ecdysozoa</taxon>
        <taxon>Arthropoda</taxon>
        <taxon>Crustacea</taxon>
        <taxon>Multicrustacea</taxon>
        <taxon>Cirripedia</taxon>
        <taxon>Thoracica</taxon>
        <taxon>Thoracicalcarea</taxon>
        <taxon>Balanomorpha</taxon>
        <taxon>Balanoidea</taxon>
        <taxon>Balanidae</taxon>
        <taxon>Amphibalaninae</taxon>
        <taxon>Amphibalanus</taxon>
    </lineage>
</organism>
<dbReference type="OrthoDB" id="6340616at2759"/>
<dbReference type="Gene3D" id="3.30.420.10">
    <property type="entry name" value="Ribonuclease H-like superfamily/Ribonuclease H"/>
    <property type="match status" value="1"/>
</dbReference>
<dbReference type="PANTHER" id="PTHR10642:SF31">
    <property type="entry name" value="RIBONUCLEASE H1"/>
    <property type="match status" value="1"/>
</dbReference>
<dbReference type="CDD" id="cd09280">
    <property type="entry name" value="RNase_HI_eukaryote_like"/>
    <property type="match status" value="1"/>
</dbReference>